<comment type="catalytic activity">
    <reaction evidence="1">
        <text>S-ubiquitinyl-[E2 ubiquitin-conjugating enzyme]-L-cysteine + [acceptor protein]-L-lysine = [E2 ubiquitin-conjugating enzyme]-L-cysteine + N(6)-ubiquitinyl-[acceptor protein]-L-lysine.</text>
        <dbReference type="EC" id="2.3.2.27"/>
    </reaction>
</comment>
<dbReference type="OrthoDB" id="629492at2759"/>
<organism evidence="9 10">
    <name type="scientific">Nyssa sinensis</name>
    <dbReference type="NCBI Taxonomy" id="561372"/>
    <lineage>
        <taxon>Eukaryota</taxon>
        <taxon>Viridiplantae</taxon>
        <taxon>Streptophyta</taxon>
        <taxon>Embryophyta</taxon>
        <taxon>Tracheophyta</taxon>
        <taxon>Spermatophyta</taxon>
        <taxon>Magnoliopsida</taxon>
        <taxon>eudicotyledons</taxon>
        <taxon>Gunneridae</taxon>
        <taxon>Pentapetalae</taxon>
        <taxon>asterids</taxon>
        <taxon>Cornales</taxon>
        <taxon>Nyssaceae</taxon>
        <taxon>Nyssa</taxon>
    </lineage>
</organism>
<keyword evidence="10" id="KW-1185">Reference proteome</keyword>
<feature type="compositionally biased region" description="Polar residues" evidence="7">
    <location>
        <begin position="715"/>
        <end position="729"/>
    </location>
</feature>
<dbReference type="Gene3D" id="3.30.40.10">
    <property type="entry name" value="Zinc/RING finger domain, C3HC4 (zinc finger)"/>
    <property type="match status" value="1"/>
</dbReference>
<reference evidence="9 10" key="1">
    <citation type="submission" date="2019-09" db="EMBL/GenBank/DDBJ databases">
        <title>A chromosome-level genome assembly of the Chinese tupelo Nyssa sinensis.</title>
        <authorList>
            <person name="Yang X."/>
            <person name="Kang M."/>
            <person name="Yang Y."/>
            <person name="Xiong H."/>
            <person name="Wang M."/>
            <person name="Zhang Z."/>
            <person name="Wang Z."/>
            <person name="Wu H."/>
            <person name="Ma T."/>
            <person name="Liu J."/>
            <person name="Xi Z."/>
        </authorList>
    </citation>
    <scope>NUCLEOTIDE SEQUENCE [LARGE SCALE GENOMIC DNA]</scope>
    <source>
        <strain evidence="9">J267</strain>
        <tissue evidence="9">Leaf</tissue>
    </source>
</reference>
<dbReference type="PANTHER" id="PTHR23315:SF266">
    <property type="entry name" value="U-BOX DOMAIN-CONTAINING PROTEIN 17"/>
    <property type="match status" value="1"/>
</dbReference>
<feature type="domain" description="U-box" evidence="8">
    <location>
        <begin position="288"/>
        <end position="362"/>
    </location>
</feature>
<proteinExistence type="predicted"/>
<dbReference type="Pfam" id="PF25598">
    <property type="entry name" value="ARM_PUB"/>
    <property type="match status" value="1"/>
</dbReference>
<dbReference type="Gene3D" id="1.25.10.10">
    <property type="entry name" value="Leucine-rich Repeat Variant"/>
    <property type="match status" value="1"/>
</dbReference>
<feature type="region of interest" description="Disordered" evidence="7">
    <location>
        <begin position="939"/>
        <end position="961"/>
    </location>
</feature>
<dbReference type="InterPro" id="IPR013083">
    <property type="entry name" value="Znf_RING/FYVE/PHD"/>
</dbReference>
<evidence type="ECO:0000256" key="5">
    <source>
        <dbReference type="ARBA" id="ARBA00022737"/>
    </source>
</evidence>
<keyword evidence="6" id="KW-0833">Ubl conjugation pathway</keyword>
<dbReference type="Pfam" id="PF04564">
    <property type="entry name" value="U-box"/>
    <property type="match status" value="1"/>
</dbReference>
<dbReference type="FunFam" id="1.25.10.10:FF:000423">
    <property type="entry name" value="RING-type E3 ubiquitin transferase"/>
    <property type="match status" value="1"/>
</dbReference>
<dbReference type="InterPro" id="IPR003613">
    <property type="entry name" value="Ubox_domain"/>
</dbReference>
<feature type="region of interest" description="Disordered" evidence="7">
    <location>
        <begin position="715"/>
        <end position="737"/>
    </location>
</feature>
<protein>
    <recommendedName>
        <fullName evidence="3">RING-type E3 ubiquitin transferase</fullName>
        <ecNumber evidence="3">2.3.2.27</ecNumber>
    </recommendedName>
</protein>
<dbReference type="GO" id="GO:0016567">
    <property type="term" value="P:protein ubiquitination"/>
    <property type="evidence" value="ECO:0007669"/>
    <property type="project" value="UniProtKB-UniPathway"/>
</dbReference>
<dbReference type="PROSITE" id="PS51698">
    <property type="entry name" value="U_BOX"/>
    <property type="match status" value="1"/>
</dbReference>
<dbReference type="EC" id="2.3.2.27" evidence="3"/>
<dbReference type="InterPro" id="IPR057623">
    <property type="entry name" value="PUB12-19-like_N"/>
</dbReference>
<comment type="pathway">
    <text evidence="2">Protein modification; protein ubiquitination.</text>
</comment>
<dbReference type="SMART" id="SM00185">
    <property type="entry name" value="ARM"/>
    <property type="match status" value="4"/>
</dbReference>
<evidence type="ECO:0000313" key="9">
    <source>
        <dbReference type="EMBL" id="KAA8519610.1"/>
    </source>
</evidence>
<evidence type="ECO:0000256" key="2">
    <source>
        <dbReference type="ARBA" id="ARBA00004906"/>
    </source>
</evidence>
<dbReference type="InterPro" id="IPR011989">
    <property type="entry name" value="ARM-like"/>
</dbReference>
<dbReference type="PANTHER" id="PTHR23315">
    <property type="entry name" value="U BOX DOMAIN-CONTAINING"/>
    <property type="match status" value="1"/>
</dbReference>
<evidence type="ECO:0000256" key="6">
    <source>
        <dbReference type="ARBA" id="ARBA00022786"/>
    </source>
</evidence>
<name>A0A5J4ZLU4_9ASTE</name>
<evidence type="ECO:0000259" key="8">
    <source>
        <dbReference type="PROSITE" id="PS51698"/>
    </source>
</evidence>
<dbReference type="InterPro" id="IPR000225">
    <property type="entry name" value="Armadillo"/>
</dbReference>
<dbReference type="InterPro" id="IPR058678">
    <property type="entry name" value="ARM_PUB"/>
</dbReference>
<evidence type="ECO:0000256" key="3">
    <source>
        <dbReference type="ARBA" id="ARBA00012483"/>
    </source>
</evidence>
<dbReference type="EMBL" id="CM018049">
    <property type="protein sequence ID" value="KAA8519610.1"/>
    <property type="molecule type" value="Genomic_DNA"/>
</dbReference>
<dbReference type="SUPFAM" id="SSF57850">
    <property type="entry name" value="RING/U-box"/>
    <property type="match status" value="1"/>
</dbReference>
<dbReference type="SUPFAM" id="SSF48371">
    <property type="entry name" value="ARM repeat"/>
    <property type="match status" value="1"/>
</dbReference>
<sequence>MASAAIFSSLRRMRSPSLEVFLAPVNLSDVALLETLAAVAAELISSFSGKSLPFQRKNSRSLIRKIEFFVVVLEYFRDSRPTLPSTAILCFKELHLLLYRSKILLDYCSHSSKLWLLLKNHSVSGHFHDLNQEISTLLDVFPINELNWSDDIREQIELFQNQSKRAKLLIDKHDETLRLKLFSFLNEFEKGQIPDPVELHSFFVERLGIRDAKSCRVEIEFLEEQIVSHEGDIEPTVSVLTGFVALTRYCRFLLFGFEEEEEVEMKIGKHKKPKKGLITQEIAETFLTIPKDFCCPISWDLMQDPVIITTGQTYDRASISRWMEEGHFTCPKTGQMLLHNHLVPNRALRNLIMQWCTAHGIPFDPPESADSSAETFAAALLSKAATEANKATAVLLIQQLANGSQAAKTVAAREIRLLAKTGKENRAYIAEAGAIPHLKGLLSSQNAVAQENSVTAILNLSIYDKNKSRIMDEGCLGSIVEVLRFGHTIEARENAAATLFSLSAVHDYKKRIADEYGAVEALAGLLREGTPRGKKDAVTALFNLSTYTDNCVRMIESGAVTALVGALGVEGVAEEASGALALIVRQPIGAEAVGNEEMAVAGLIGMMRCGTPRGKENAVAALLALCRSGGAAATERVVKVPALAGLLRTLLITGTKRARRKAASLARVFQRCANEYMHSGGLDVGANLIRCKFACFLLPSLIVLVFFDMATLSSMSDSNSGERTNSNRSAIEEPSNPYYLHHSDSPGQVLVSQQLTGTDNNLLNSWIRNNNIVISWILNSVSKEISASIIFAASAREIWLDLRDRFQQRNGPRIFQLKRELMNLRQEQSSVSIYFTKLKTIWEKLSNYRPNCSCGKCFGGEVKNLNDHHQMEYIMSFLMGLDDSFSQVRGQLLLMDPMPPINHVFFLIVQEEQQRRTNPSSDSSNSTGTMAFAVKTDVAKSNGSGSQNSQNSNFSASKNQKRDRPYCTHCKILGHTVDRCYKIHGYPPGYKFRSNNNSNVAAHQVSTFDDRSDQSNSFGDQVIDPFPNLVLPHSSLQAHFIPDLAFSHVHDPPVTSGVPADLPIDCHDSNSLMVSSSGPSPSGVASTSAANILVDDISAIAPSPSGSVVLKKSTKMFHQPNYLKDYLCNLLAGSSTHASTSASYPISNYISYHGLSDSHK</sequence>
<dbReference type="Proteomes" id="UP000325577">
    <property type="component" value="Linkage Group LG6"/>
</dbReference>
<gene>
    <name evidence="9" type="ORF">F0562_013945</name>
</gene>
<dbReference type="CDD" id="cd16664">
    <property type="entry name" value="RING-Ubox_PUB"/>
    <property type="match status" value="1"/>
</dbReference>
<keyword evidence="4" id="KW-0808">Transferase</keyword>
<dbReference type="GO" id="GO:0061630">
    <property type="term" value="F:ubiquitin protein ligase activity"/>
    <property type="evidence" value="ECO:0007669"/>
    <property type="project" value="UniProtKB-EC"/>
</dbReference>
<dbReference type="SMART" id="SM00504">
    <property type="entry name" value="Ubox"/>
    <property type="match status" value="1"/>
</dbReference>
<evidence type="ECO:0000256" key="1">
    <source>
        <dbReference type="ARBA" id="ARBA00000900"/>
    </source>
</evidence>
<dbReference type="Pfam" id="PF14223">
    <property type="entry name" value="Retrotran_gag_2"/>
    <property type="match status" value="1"/>
</dbReference>
<evidence type="ECO:0000256" key="7">
    <source>
        <dbReference type="SAM" id="MobiDB-lite"/>
    </source>
</evidence>
<evidence type="ECO:0000313" key="10">
    <source>
        <dbReference type="Proteomes" id="UP000325577"/>
    </source>
</evidence>
<dbReference type="FunFam" id="3.30.40.10:FF:000455">
    <property type="entry name" value="RING-type E3 ubiquitin transferase"/>
    <property type="match status" value="1"/>
</dbReference>
<dbReference type="InterPro" id="IPR045210">
    <property type="entry name" value="RING-Ubox_PUB"/>
</dbReference>
<dbReference type="Pfam" id="PF25368">
    <property type="entry name" value="PUB10_N"/>
    <property type="match status" value="1"/>
</dbReference>
<feature type="compositionally biased region" description="Low complexity" evidence="7">
    <location>
        <begin position="939"/>
        <end position="958"/>
    </location>
</feature>
<accession>A0A5J4ZLU4</accession>
<dbReference type="AlphaFoldDB" id="A0A5J4ZLU4"/>
<dbReference type="InterPro" id="IPR016024">
    <property type="entry name" value="ARM-type_fold"/>
</dbReference>
<evidence type="ECO:0000256" key="4">
    <source>
        <dbReference type="ARBA" id="ARBA00022679"/>
    </source>
</evidence>
<dbReference type="UniPathway" id="UPA00143"/>
<keyword evidence="5" id="KW-0677">Repeat</keyword>